<evidence type="ECO:0000313" key="2">
    <source>
        <dbReference type="EMBL" id="VAW40540.1"/>
    </source>
</evidence>
<protein>
    <recommendedName>
        <fullName evidence="1">Methyltransferase domain-containing protein</fullName>
    </recommendedName>
</protein>
<dbReference type="Gene3D" id="3.40.50.150">
    <property type="entry name" value="Vaccinia Virus protein VP39"/>
    <property type="match status" value="1"/>
</dbReference>
<name>A0A3B0VIT5_9ZZZZ</name>
<dbReference type="CDD" id="cd02440">
    <property type="entry name" value="AdoMet_MTases"/>
    <property type="match status" value="1"/>
</dbReference>
<evidence type="ECO:0000259" key="1">
    <source>
        <dbReference type="Pfam" id="PF13649"/>
    </source>
</evidence>
<dbReference type="InterPro" id="IPR041698">
    <property type="entry name" value="Methyltransf_25"/>
</dbReference>
<dbReference type="Pfam" id="PF13649">
    <property type="entry name" value="Methyltransf_25"/>
    <property type="match status" value="1"/>
</dbReference>
<feature type="domain" description="Methyltransferase" evidence="1">
    <location>
        <begin position="43"/>
        <end position="136"/>
    </location>
</feature>
<reference evidence="2" key="1">
    <citation type="submission" date="2018-06" db="EMBL/GenBank/DDBJ databases">
        <authorList>
            <person name="Zhirakovskaya E."/>
        </authorList>
    </citation>
    <scope>NUCLEOTIDE SEQUENCE</scope>
</reference>
<dbReference type="AlphaFoldDB" id="A0A3B0VIT5"/>
<sequence>MKKRIASNFSQAAADYDEFALVQKKSIVTMGGLLPHNLPPGPILEIGCGTGRLSRELSTVFRNRSLIFTDMASGMIEQCRRHLTQASPPRHIWLIMDGEALAARGCALIVSSLTMQWFNDPASALEDTLAVLRDGGQILFSYIGADSCPQWRQICAELNLSCTINPLPDHQHLAARLEGKFKDIKLWSENIDIEYATVRDFFYSLKKTGAATQLRGLRLNSFEMGRLLKGWQLKLDGAPLIMTYNIQYLRAVR</sequence>
<dbReference type="EMBL" id="UOEX01000338">
    <property type="protein sequence ID" value="VAW40540.1"/>
    <property type="molecule type" value="Genomic_DNA"/>
</dbReference>
<organism evidence="2">
    <name type="scientific">hydrothermal vent metagenome</name>
    <dbReference type="NCBI Taxonomy" id="652676"/>
    <lineage>
        <taxon>unclassified sequences</taxon>
        <taxon>metagenomes</taxon>
        <taxon>ecological metagenomes</taxon>
    </lineage>
</organism>
<dbReference type="InterPro" id="IPR029063">
    <property type="entry name" value="SAM-dependent_MTases_sf"/>
</dbReference>
<dbReference type="SUPFAM" id="SSF53335">
    <property type="entry name" value="S-adenosyl-L-methionine-dependent methyltransferases"/>
    <property type="match status" value="1"/>
</dbReference>
<gene>
    <name evidence="2" type="ORF">MNBD_DELTA03-479</name>
</gene>
<accession>A0A3B0VIT5</accession>
<proteinExistence type="predicted"/>